<sequence>MTNYKIYNADAATMEEVERVMTIEDQLLEMVAQQQKFITMQNGLIKLLKENKKDMSTSYSLAADFIFNNEDLHDDYVSHLKSCKAATKIDEERECIEYILTEYGADEKTEKWLQEEMKMMDGGIN</sequence>
<name>U6SRP5_9BACI</name>
<keyword evidence="2" id="KW-1185">Reference proteome</keyword>
<dbReference type="Proteomes" id="UP000017170">
    <property type="component" value="Unassembled WGS sequence"/>
</dbReference>
<dbReference type="PATRIC" id="fig|1188261.3.peg.935"/>
<gene>
    <name evidence="1" type="ORF">A33I_07705</name>
</gene>
<comment type="caution">
    <text evidence="1">The sequence shown here is derived from an EMBL/GenBank/DDBJ whole genome shotgun (WGS) entry which is preliminary data.</text>
</comment>
<dbReference type="AlphaFoldDB" id="U6SRP5"/>
<evidence type="ECO:0000313" key="1">
    <source>
        <dbReference type="EMBL" id="ERN54303.1"/>
    </source>
</evidence>
<dbReference type="RefSeq" id="WP_022627266.1">
    <property type="nucleotide sequence ID" value="NZ_ATAE01000008.1"/>
</dbReference>
<dbReference type="EMBL" id="ATAE01000008">
    <property type="protein sequence ID" value="ERN54303.1"/>
    <property type="molecule type" value="Genomic_DNA"/>
</dbReference>
<organism evidence="1 2">
    <name type="scientific">Alkalihalophilus marmarensis DSM 21297</name>
    <dbReference type="NCBI Taxonomy" id="1188261"/>
    <lineage>
        <taxon>Bacteria</taxon>
        <taxon>Bacillati</taxon>
        <taxon>Bacillota</taxon>
        <taxon>Bacilli</taxon>
        <taxon>Bacillales</taxon>
        <taxon>Bacillaceae</taxon>
        <taxon>Alkalihalophilus</taxon>
    </lineage>
</organism>
<protein>
    <submittedName>
        <fullName evidence="1">Uncharacterized protein</fullName>
    </submittedName>
</protein>
<accession>U6SRP5</accession>
<evidence type="ECO:0000313" key="2">
    <source>
        <dbReference type="Proteomes" id="UP000017170"/>
    </source>
</evidence>
<reference evidence="1 2" key="1">
    <citation type="journal article" date="2013" name="Genome Announc.">
        <title>Genome Sequence of the Extreme Obligate Alkaliphile Bacillus marmarensis Strain DSM 21297.</title>
        <authorList>
            <person name="Wernick D.G."/>
            <person name="Choi K.Y."/>
            <person name="Tat C.A."/>
            <person name="Lafontaine Rivera J.G."/>
            <person name="Liao J.C."/>
        </authorList>
    </citation>
    <scope>NUCLEOTIDE SEQUENCE [LARGE SCALE GENOMIC DNA]</scope>
    <source>
        <strain evidence="1 2">DSM 21297</strain>
    </source>
</reference>
<proteinExistence type="predicted"/>